<evidence type="ECO:0000256" key="2">
    <source>
        <dbReference type="ARBA" id="ARBA00023239"/>
    </source>
</evidence>
<dbReference type="AlphaFoldDB" id="A0A1M4YUH8"/>
<evidence type="ECO:0000256" key="1">
    <source>
        <dbReference type="ARBA" id="ARBA00005254"/>
    </source>
</evidence>
<name>A0A1M4YUH8_9BACT</name>
<comment type="similarity">
    <text evidence="1">Belongs to the enoyl-CoA hydratase/isomerase family.</text>
</comment>
<reference evidence="4" key="1">
    <citation type="submission" date="2016-11" db="EMBL/GenBank/DDBJ databases">
        <authorList>
            <person name="Varghese N."/>
            <person name="Submissions S."/>
        </authorList>
    </citation>
    <scope>NUCLEOTIDE SEQUENCE [LARGE SCALE GENOMIC DNA]</scope>
    <source>
        <strain evidence="4">DSM 9756</strain>
    </source>
</reference>
<dbReference type="SUPFAM" id="SSF52096">
    <property type="entry name" value="ClpP/crotonase"/>
    <property type="match status" value="1"/>
</dbReference>
<dbReference type="FunFam" id="1.10.12.10:FF:000001">
    <property type="entry name" value="Probable enoyl-CoA hydratase, mitochondrial"/>
    <property type="match status" value="1"/>
</dbReference>
<dbReference type="Proteomes" id="UP000184076">
    <property type="component" value="Unassembled WGS sequence"/>
</dbReference>
<dbReference type="Gene3D" id="3.90.226.10">
    <property type="entry name" value="2-enoyl-CoA Hydratase, Chain A, domain 1"/>
    <property type="match status" value="1"/>
</dbReference>
<dbReference type="InterPro" id="IPR001753">
    <property type="entry name" value="Enoyl-CoA_hydra/iso"/>
</dbReference>
<dbReference type="STRING" id="1121391.SAMN02745206_01314"/>
<dbReference type="PANTHER" id="PTHR11941">
    <property type="entry name" value="ENOYL-COA HYDRATASE-RELATED"/>
    <property type="match status" value="1"/>
</dbReference>
<sequence>MSYQTILVEIGEDFVGSITLNRPNHLNTFTTQLAEELNDALKALDQDPKVRVILLKGAGKHFCAGIDVTELEGKTPMELRRWIAHMEEPLITISRLNKPVIAQVQGTAAANGAGLVAACDLAIASEKARIGLTAINVGLNCVGPVIPVSKCVGRKVALEMLLFGELLKAEDALAKGLFNRVVPHGELDEAARQWAATLAQKSPIAVQIAKSGFYTAADMEYHQAFEYMNEVFARLCTTEDAKEGVTAFREKRKPVWKER</sequence>
<dbReference type="OrthoDB" id="5365311at2"/>
<dbReference type="CDD" id="cd06558">
    <property type="entry name" value="crotonase-like"/>
    <property type="match status" value="1"/>
</dbReference>
<evidence type="ECO:0000313" key="4">
    <source>
        <dbReference type="Proteomes" id="UP000184076"/>
    </source>
</evidence>
<organism evidence="3 4">
    <name type="scientific">Desulfacinum infernum DSM 9756</name>
    <dbReference type="NCBI Taxonomy" id="1121391"/>
    <lineage>
        <taxon>Bacteria</taxon>
        <taxon>Pseudomonadati</taxon>
        <taxon>Thermodesulfobacteriota</taxon>
        <taxon>Syntrophobacteria</taxon>
        <taxon>Syntrophobacterales</taxon>
        <taxon>Syntrophobacteraceae</taxon>
        <taxon>Desulfacinum</taxon>
    </lineage>
</organism>
<dbReference type="GO" id="GO:0016836">
    <property type="term" value="F:hydro-lyase activity"/>
    <property type="evidence" value="ECO:0007669"/>
    <property type="project" value="UniProtKB-ARBA"/>
</dbReference>
<dbReference type="Gene3D" id="1.10.12.10">
    <property type="entry name" value="Lyase 2-enoyl-coa Hydratase, Chain A, domain 2"/>
    <property type="match status" value="1"/>
</dbReference>
<dbReference type="GO" id="GO:0006635">
    <property type="term" value="P:fatty acid beta-oxidation"/>
    <property type="evidence" value="ECO:0007669"/>
    <property type="project" value="TreeGrafter"/>
</dbReference>
<keyword evidence="2" id="KW-0456">Lyase</keyword>
<evidence type="ECO:0000313" key="3">
    <source>
        <dbReference type="EMBL" id="SHF09469.1"/>
    </source>
</evidence>
<dbReference type="InterPro" id="IPR029045">
    <property type="entry name" value="ClpP/crotonase-like_dom_sf"/>
</dbReference>
<dbReference type="RefSeq" id="WP_073038140.1">
    <property type="nucleotide sequence ID" value="NZ_FQVB01000011.1"/>
</dbReference>
<accession>A0A1M4YUH8</accession>
<keyword evidence="4" id="KW-1185">Reference proteome</keyword>
<protein>
    <submittedName>
        <fullName evidence="3">Short chain enoyl-CoA hydratase</fullName>
    </submittedName>
</protein>
<dbReference type="Pfam" id="PF00378">
    <property type="entry name" value="ECH_1"/>
    <property type="match status" value="1"/>
</dbReference>
<dbReference type="InterPro" id="IPR014748">
    <property type="entry name" value="Enoyl-CoA_hydra_C"/>
</dbReference>
<dbReference type="PANTHER" id="PTHR11941:SF54">
    <property type="entry name" value="ENOYL-COA HYDRATASE, MITOCHONDRIAL"/>
    <property type="match status" value="1"/>
</dbReference>
<dbReference type="EMBL" id="FQVB01000011">
    <property type="protein sequence ID" value="SHF09469.1"/>
    <property type="molecule type" value="Genomic_DNA"/>
</dbReference>
<gene>
    <name evidence="3" type="ORF">SAMN02745206_01314</name>
</gene>
<proteinExistence type="inferred from homology"/>